<keyword evidence="12" id="KW-1185">Reference proteome</keyword>
<keyword evidence="4" id="KW-0677">Repeat</keyword>
<keyword evidence="3" id="KW-0479">Metal-binding</keyword>
<evidence type="ECO:0000256" key="7">
    <source>
        <dbReference type="ARBA" id="ARBA00023242"/>
    </source>
</evidence>
<gene>
    <name evidence="11" type="ORF">PPACK8108_LOCUS25805</name>
</gene>
<feature type="domain" description="C2H2-type" evidence="10">
    <location>
        <begin position="288"/>
        <end position="317"/>
    </location>
</feature>
<dbReference type="AlphaFoldDB" id="A0AAV0BY13"/>
<evidence type="ECO:0000256" key="6">
    <source>
        <dbReference type="ARBA" id="ARBA00022833"/>
    </source>
</evidence>
<dbReference type="InterPro" id="IPR013087">
    <property type="entry name" value="Znf_C2H2_type"/>
</dbReference>
<dbReference type="SMART" id="SM00355">
    <property type="entry name" value="ZnF_C2H2"/>
    <property type="match status" value="2"/>
</dbReference>
<dbReference type="InterPro" id="IPR051061">
    <property type="entry name" value="Zinc_finger_trans_reg"/>
</dbReference>
<evidence type="ECO:0000256" key="9">
    <source>
        <dbReference type="SAM" id="MobiDB-lite"/>
    </source>
</evidence>
<dbReference type="EMBL" id="CALTRL010006297">
    <property type="protein sequence ID" value="CAH7690453.1"/>
    <property type="molecule type" value="Genomic_DNA"/>
</dbReference>
<feature type="domain" description="C2H2-type" evidence="10">
    <location>
        <begin position="318"/>
        <end position="347"/>
    </location>
</feature>
<reference evidence="11" key="1">
    <citation type="submission" date="2022-06" db="EMBL/GenBank/DDBJ databases">
        <authorList>
            <consortium name="SYNGENTA / RWTH Aachen University"/>
        </authorList>
    </citation>
    <scope>NUCLEOTIDE SEQUENCE</scope>
</reference>
<dbReference type="FunFam" id="3.30.160.60:FF:001382">
    <property type="entry name" value="Transcriptional repressor"/>
    <property type="match status" value="1"/>
</dbReference>
<dbReference type="GO" id="GO:0000122">
    <property type="term" value="P:negative regulation of transcription by RNA polymerase II"/>
    <property type="evidence" value="ECO:0007669"/>
    <property type="project" value="UniProtKB-ARBA"/>
</dbReference>
<feature type="compositionally biased region" description="Basic and acidic residues" evidence="9">
    <location>
        <begin position="397"/>
        <end position="407"/>
    </location>
</feature>
<dbReference type="PROSITE" id="PS50157">
    <property type="entry name" value="ZINC_FINGER_C2H2_2"/>
    <property type="match status" value="2"/>
</dbReference>
<evidence type="ECO:0000256" key="5">
    <source>
        <dbReference type="ARBA" id="ARBA00022771"/>
    </source>
</evidence>
<organism evidence="11 12">
    <name type="scientific">Phakopsora pachyrhizi</name>
    <name type="common">Asian soybean rust disease fungus</name>
    <dbReference type="NCBI Taxonomy" id="170000"/>
    <lineage>
        <taxon>Eukaryota</taxon>
        <taxon>Fungi</taxon>
        <taxon>Dikarya</taxon>
        <taxon>Basidiomycota</taxon>
        <taxon>Pucciniomycotina</taxon>
        <taxon>Pucciniomycetes</taxon>
        <taxon>Pucciniales</taxon>
        <taxon>Phakopsoraceae</taxon>
        <taxon>Phakopsora</taxon>
    </lineage>
</organism>
<evidence type="ECO:0000256" key="1">
    <source>
        <dbReference type="ARBA" id="ARBA00004123"/>
    </source>
</evidence>
<comment type="caution">
    <text evidence="11">The sequence shown here is derived from an EMBL/GenBank/DDBJ whole genome shotgun (WGS) entry which is preliminary data.</text>
</comment>
<dbReference type="GO" id="GO:0003677">
    <property type="term" value="F:DNA binding"/>
    <property type="evidence" value="ECO:0007669"/>
    <property type="project" value="UniProtKB-ARBA"/>
</dbReference>
<keyword evidence="5 8" id="KW-0863">Zinc-finger</keyword>
<sequence>MFLLSRSDTAGLPTSSSHNQFHPTQNSPLLSKSQQSFPQEFTNFQPRIDNSSNFGFSSPTIPQQQNYLTFDDENLLVYRQNNVPDSVWVNTQVPSSPIDYISSSSMVGNLPLTDGLIEFSSTSCNLGSPSTFSEFTRSALSSFSTSKPQSVIGNSFNQICRNLEESTHDDVSSEALTHEPKNIQFLYPKPLKSTWGSTESRPLKKSSSEEAKSVQTTLENITGERSMPLRKLEEKNQFMKIELNNSSGTKSKPHVTVFRKENRSLTPDGQDKTANQVSITPAGYARKYGCTWDGCGKAFTTSGHLARHNRIHTGEKRYECAMPNCKSRFSRQDNMLQHYRTHLSQKSRRVASVSSSGSTNESKNASSYPAKGLIKQRTESVNKQGSTKSQHSSSNVEKSEKVSHSNKDIGIPASDFAQDQLFKVYQPDLSPPIYNDYLTNPSSTLSSAIPNNLFNNSQLIEMNVYENLNSGYSDQWTSQHNLQILGDSFDRIRPFDFLETTTDHSFLFPTQSPLIIKTNNSSEISENITSVYPAYQSLV</sequence>
<dbReference type="GO" id="GO:0060258">
    <property type="term" value="P:negative regulation of filamentous growth"/>
    <property type="evidence" value="ECO:0007669"/>
    <property type="project" value="UniProtKB-ARBA"/>
</dbReference>
<accession>A0AAV0BY13</accession>
<evidence type="ECO:0000259" key="10">
    <source>
        <dbReference type="PROSITE" id="PS50157"/>
    </source>
</evidence>
<dbReference type="SUPFAM" id="SSF57667">
    <property type="entry name" value="beta-beta-alpha zinc fingers"/>
    <property type="match status" value="1"/>
</dbReference>
<feature type="region of interest" description="Disordered" evidence="9">
    <location>
        <begin position="1"/>
        <end position="31"/>
    </location>
</feature>
<dbReference type="PANTHER" id="PTHR46179">
    <property type="entry name" value="ZINC FINGER PROTEIN"/>
    <property type="match status" value="1"/>
</dbReference>
<dbReference type="Pfam" id="PF00096">
    <property type="entry name" value="zf-C2H2"/>
    <property type="match status" value="1"/>
</dbReference>
<evidence type="ECO:0000313" key="12">
    <source>
        <dbReference type="Proteomes" id="UP001153365"/>
    </source>
</evidence>
<feature type="region of interest" description="Disordered" evidence="9">
    <location>
        <begin position="341"/>
        <end position="410"/>
    </location>
</feature>
<comment type="subcellular location">
    <subcellularLocation>
        <location evidence="1">Nucleus</location>
    </subcellularLocation>
</comment>
<dbReference type="Proteomes" id="UP001153365">
    <property type="component" value="Unassembled WGS sequence"/>
</dbReference>
<evidence type="ECO:0000256" key="8">
    <source>
        <dbReference type="PROSITE-ProRule" id="PRU00042"/>
    </source>
</evidence>
<dbReference type="GO" id="GO:0008270">
    <property type="term" value="F:zinc ion binding"/>
    <property type="evidence" value="ECO:0007669"/>
    <property type="project" value="UniProtKB-KW"/>
</dbReference>
<proteinExistence type="predicted"/>
<feature type="region of interest" description="Disordered" evidence="9">
    <location>
        <begin position="194"/>
        <end position="216"/>
    </location>
</feature>
<dbReference type="InterPro" id="IPR036236">
    <property type="entry name" value="Znf_C2H2_sf"/>
</dbReference>
<keyword evidence="6" id="KW-0862">Zinc</keyword>
<keyword evidence="2" id="KW-0678">Repressor</keyword>
<evidence type="ECO:0000256" key="4">
    <source>
        <dbReference type="ARBA" id="ARBA00022737"/>
    </source>
</evidence>
<dbReference type="PANTHER" id="PTHR46179:SF25">
    <property type="entry name" value="METAL RESPONSE ELEMENT-BINDING TRANSCRIPTION FACTOR-1, ISOFORM C"/>
    <property type="match status" value="1"/>
</dbReference>
<dbReference type="PROSITE" id="PS00028">
    <property type="entry name" value="ZINC_FINGER_C2H2_1"/>
    <property type="match status" value="2"/>
</dbReference>
<name>A0AAV0BY13_PHAPC</name>
<evidence type="ECO:0000256" key="3">
    <source>
        <dbReference type="ARBA" id="ARBA00022723"/>
    </source>
</evidence>
<evidence type="ECO:0000256" key="2">
    <source>
        <dbReference type="ARBA" id="ARBA00022491"/>
    </source>
</evidence>
<keyword evidence="7" id="KW-0539">Nucleus</keyword>
<dbReference type="GO" id="GO:0005634">
    <property type="term" value="C:nucleus"/>
    <property type="evidence" value="ECO:0007669"/>
    <property type="project" value="UniProtKB-SubCell"/>
</dbReference>
<feature type="compositionally biased region" description="Low complexity" evidence="9">
    <location>
        <begin position="350"/>
        <end position="367"/>
    </location>
</feature>
<feature type="compositionally biased region" description="Polar residues" evidence="9">
    <location>
        <begin position="379"/>
        <end position="390"/>
    </location>
</feature>
<protein>
    <submittedName>
        <fullName evidence="11">Expressed protein</fullName>
    </submittedName>
</protein>
<dbReference type="Gene3D" id="3.30.160.60">
    <property type="entry name" value="Classic Zinc Finger"/>
    <property type="match status" value="2"/>
</dbReference>
<evidence type="ECO:0000313" key="11">
    <source>
        <dbReference type="EMBL" id="CAH7690453.1"/>
    </source>
</evidence>